<dbReference type="InterPro" id="IPR001757">
    <property type="entry name" value="P_typ_ATPase"/>
</dbReference>
<gene>
    <name evidence="20" type="ORF">MG3_03576</name>
</gene>
<keyword evidence="7 15" id="KW-0460">Magnesium</keyword>
<dbReference type="FunFam" id="3.40.50.1000:FF:000172">
    <property type="entry name" value="Phospholipid-transporting ATPase"/>
    <property type="match status" value="1"/>
</dbReference>
<feature type="transmembrane region" description="Helical" evidence="16">
    <location>
        <begin position="1437"/>
        <end position="1462"/>
    </location>
</feature>
<dbReference type="PROSITE" id="PS00154">
    <property type="entry name" value="ATPASE_E1_E2"/>
    <property type="match status" value="1"/>
</dbReference>
<dbReference type="PANTHER" id="PTHR24092:SF174">
    <property type="entry name" value="PHOSPHOLIPID-TRANSPORTING ATPASE DNF3-RELATED"/>
    <property type="match status" value="1"/>
</dbReference>
<keyword evidence="6 14" id="KW-0067">ATP-binding</keyword>
<dbReference type="GO" id="GO:0006892">
    <property type="term" value="P:post-Golgi vesicle-mediated transport"/>
    <property type="evidence" value="ECO:0007669"/>
    <property type="project" value="TreeGrafter"/>
</dbReference>
<comment type="cofactor">
    <cofactor evidence="15">
        <name>Mg(2+)</name>
        <dbReference type="ChEBI" id="CHEBI:18420"/>
    </cofactor>
</comment>
<accession>A0AB34PRY2</accession>
<keyword evidence="5 14" id="KW-0547">Nucleotide-binding</keyword>
<dbReference type="GO" id="GO:0016887">
    <property type="term" value="F:ATP hydrolysis activity"/>
    <property type="evidence" value="ECO:0007669"/>
    <property type="project" value="InterPro"/>
</dbReference>
<dbReference type="EMBL" id="AJIX01000025">
    <property type="protein sequence ID" value="KGR09654.1"/>
    <property type="molecule type" value="Genomic_DNA"/>
</dbReference>
<dbReference type="Pfam" id="PF00702">
    <property type="entry name" value="Hydrolase"/>
    <property type="match status" value="1"/>
</dbReference>
<feature type="transmembrane region" description="Helical" evidence="16">
    <location>
        <begin position="1468"/>
        <end position="1486"/>
    </location>
</feature>
<dbReference type="InterPro" id="IPR006539">
    <property type="entry name" value="P-type_ATPase_IV"/>
</dbReference>
<feature type="region of interest" description="Disordered" evidence="17">
    <location>
        <begin position="1042"/>
        <end position="1065"/>
    </location>
</feature>
<dbReference type="NCBIfam" id="TIGR01652">
    <property type="entry name" value="ATPase-Plipid"/>
    <property type="match status" value="2"/>
</dbReference>
<sequence>MSDTQTSSTSQTGIQNNSNSSEPSNNNSLQVPTPPTTRRKRGLSLRSQLFNKAFNIQPQPSEEIQSSVPHLQSPESNNNLANETNTYPTFDHPQQNIELQNIPITPEINVYEAPDQFPTSLTSISNNDLHTNYPSHLSRSTTHLTAGSNRTSISTQSFISKRERSDWKRYGSKNRFYQVLVDIKNRIFHIKDLPPTEEGRIIPLTVDPKSTNSYYQDEYYDKKSKGYIDERSNEPYIDNMITSSKYTVYSFLPKQLKAQFSKVANCYFMVVAIMQMIPGWSTTGHFTTIIPLCIFMSISIAREGFDDWKRHGHDKEENNKRTTVIKEDEELSNFDTHSITTIMTETIPVTNRHHTSDINNNNNNHNNKNSLNNLLAISSASSLSDIDIDDSVSKEDLCFTNSELMRRYNLKEYTTKWKNVKVGDIVKINENEWFPTDVILIATSELETQEAFVETMALDGETNLKQKSPHPEIAKKASTVTGLKNLRTLVTVEDPNKDLYNFEGSFILNGEKHPLGPDNVVYRGSILRNTKSVLGLVIFTGEETKIRMNNIKNPRTKAPKLQKNINYIVIFMVFVVVMLSAFSTMAQRLQFESYKNRAWYLYGQDAGVAATLMGFIIMYNTLIPLSLYVTMEIIKVMQLCFLQFDIDMYHVETNTPADAKTATILEELGQVSYIFSDKTGTLTDNKMIFRKFSVCGVSWLHDLDIMLSEKQEPNSQVTAPLVPRHSVHIQSPVTNRKSINGRSSIESTHRASTTSIVRESMDIPSPRTSTAAWKSSAQPNKVQDLSNSLQLLRHIQSHPQTLFAKKAKFFLLSIALCNTCLPKKKENESKCNSNNSTFSLEETGTEEDPQDDACITYQAASPDELALVQAARDLGFVVYDRQNSKLTIKTYPDGFSNEPKYEEYQVLDVIEFSSARKRMSIVVRFPDNRICLFCKGADNVILEKLKNSKLAQAKAREISLQSAERKTQEADVILQSRLSQEVEARKSGLSFRHSLNLGSANSTRINTIDNALMGTEEGEIADIALKARKSLHFQQSKKYNLDSEECEDGAETSPNTTTVGGISSELPPHYIPNDKLLVNDEFLIEKTLEHIEEFSTEGLRTLLYSFKWMDKKEYEIWSQEYGEAKTALSDRSKLVEKVGAKVETNLQLLGATAIEDKLQDGVSEAIDKLRRAGIKLWMLTGDKRETAINIGYSCRLIKDYSTVVVLSNDEGRDALVDRLTSSTQEIKAGRVAHSVMVIDGGTLADVESDPTLLTSFLELCVEVDSTICCRASPSQKANMVTAIRNLKKDCVTLAIGDGANDIAMIQSADIGVGITGKEGLQAARSADYAIAQFRFLLKLLLVNGRYNYVRTSKFVLCTFYKELLFYLTQCIYQRNTLFSGSSMYESWSLSMFNTLFTSLPVICVGMFDKDLKPATLLAVPELYAKGRLYQAFNLKLFISWMVLATLQSVGISFLSFYVWGFTALRDNTTFALGSLVFTVLVVVINAKCTLIEMQNRQWLAWASFIISVGGWGIWNVLIMGLYRHKQPTIFFVDYGLIMWGRDQSWWATLLLMITIPLFFDILVKVFKFMFKPNDDELFRVYEKDLELRRFFENSAFRELYQSWTFPHDQSTTKTQILKALRKIGLKVGSNSQNDSLEDKLQANQDHYSSDDLQSAISRKRAGTNPLTHELPPSGEGFNVYSSDFKPQLQHFENGYEILPSGKRVKIRDKSRGWSISKAFGKDEEEDVDAIIDQRLNNLRNEEDGNSSLK</sequence>
<dbReference type="NCBIfam" id="TIGR01494">
    <property type="entry name" value="ATPase_P-type"/>
    <property type="match status" value="2"/>
</dbReference>
<dbReference type="Gene3D" id="2.70.150.10">
    <property type="entry name" value="Calcium-transporting ATPase, cytoplasmic transduction domain A"/>
    <property type="match status" value="1"/>
</dbReference>
<dbReference type="Proteomes" id="UP000030161">
    <property type="component" value="Unassembled WGS sequence"/>
</dbReference>
<dbReference type="GO" id="GO:0005524">
    <property type="term" value="F:ATP binding"/>
    <property type="evidence" value="ECO:0007669"/>
    <property type="project" value="UniProtKB-UniRule"/>
</dbReference>
<dbReference type="FunFam" id="3.40.1110.10:FF:000159">
    <property type="entry name" value="Phospholipid-transporting ATPase"/>
    <property type="match status" value="1"/>
</dbReference>
<comment type="catalytic activity">
    <reaction evidence="11 16">
        <text>ATP + H2O + phospholipidSide 1 = ADP + phosphate + phospholipidSide 2.</text>
        <dbReference type="EC" id="7.6.2.1"/>
    </reaction>
</comment>
<feature type="transmembrane region" description="Helical" evidence="16">
    <location>
        <begin position="283"/>
        <end position="301"/>
    </location>
</feature>
<evidence type="ECO:0000256" key="3">
    <source>
        <dbReference type="ARBA" id="ARBA00022692"/>
    </source>
</evidence>
<feature type="transmembrane region" description="Helical" evidence="16">
    <location>
        <begin position="565"/>
        <end position="586"/>
    </location>
</feature>
<dbReference type="PRINTS" id="PR00119">
    <property type="entry name" value="CATATPASE"/>
</dbReference>
<dbReference type="GO" id="GO:0005802">
    <property type="term" value="C:trans-Golgi network"/>
    <property type="evidence" value="ECO:0007669"/>
    <property type="project" value="TreeGrafter"/>
</dbReference>
<dbReference type="InterPro" id="IPR018303">
    <property type="entry name" value="ATPase_P-typ_P_site"/>
</dbReference>
<comment type="similarity">
    <text evidence="2 16">Belongs to the cation transport ATPase (P-type) (TC 3.A.3) family. Type IV subfamily.</text>
</comment>
<evidence type="ECO:0000256" key="13">
    <source>
        <dbReference type="PIRSR" id="PIRSR606539-1"/>
    </source>
</evidence>
<feature type="region of interest" description="Disordered" evidence="17">
    <location>
        <begin position="1"/>
        <end position="41"/>
    </location>
</feature>
<dbReference type="Gene3D" id="3.40.50.1000">
    <property type="entry name" value="HAD superfamily/HAD-like"/>
    <property type="match status" value="1"/>
</dbReference>
<dbReference type="SUPFAM" id="SSF56784">
    <property type="entry name" value="HAD-like"/>
    <property type="match status" value="1"/>
</dbReference>
<feature type="binding site" evidence="15">
    <location>
        <position position="677"/>
    </location>
    <ligand>
        <name>Mg(2+)</name>
        <dbReference type="ChEBI" id="CHEBI:18420"/>
    </ligand>
</feature>
<feature type="binding site" evidence="14">
    <location>
        <position position="935"/>
    </location>
    <ligand>
        <name>ATP</name>
        <dbReference type="ChEBI" id="CHEBI:30616"/>
    </ligand>
</feature>
<keyword evidence="10 16" id="KW-0472">Membrane</keyword>
<name>A0AB34PRY2_CANAX</name>
<comment type="subcellular location">
    <subcellularLocation>
        <location evidence="1 16">Membrane</location>
        <topology evidence="1 16">Multi-pass membrane protein</topology>
    </subcellularLocation>
</comment>
<evidence type="ECO:0000256" key="15">
    <source>
        <dbReference type="PIRSR" id="PIRSR606539-3"/>
    </source>
</evidence>
<feature type="transmembrane region" description="Helical" evidence="16">
    <location>
        <begin position="606"/>
        <end position="629"/>
    </location>
</feature>
<feature type="binding site" evidence="14">
    <location>
        <position position="864"/>
    </location>
    <ligand>
        <name>ATP</name>
        <dbReference type="ChEBI" id="CHEBI:30616"/>
    </ligand>
</feature>
<evidence type="ECO:0000256" key="14">
    <source>
        <dbReference type="PIRSR" id="PIRSR606539-2"/>
    </source>
</evidence>
<dbReference type="SUPFAM" id="SSF81665">
    <property type="entry name" value="Calcium ATPase, transmembrane domain M"/>
    <property type="match status" value="1"/>
</dbReference>
<protein>
    <recommendedName>
        <fullName evidence="16">Phospholipid-transporting ATPase</fullName>
        <ecNumber evidence="16">7.6.2.1</ecNumber>
    </recommendedName>
</protein>
<dbReference type="InterPro" id="IPR008250">
    <property type="entry name" value="ATPase_P-typ_transduc_dom_A_sf"/>
</dbReference>
<feature type="domain" description="P-type ATPase C-terminal" evidence="19">
    <location>
        <begin position="1323"/>
        <end position="1573"/>
    </location>
</feature>
<dbReference type="Pfam" id="PF16209">
    <property type="entry name" value="PhoLip_ATPase_N"/>
    <property type="match status" value="1"/>
</dbReference>
<evidence type="ECO:0000313" key="20">
    <source>
        <dbReference type="EMBL" id="KGR09654.1"/>
    </source>
</evidence>
<feature type="compositionally biased region" description="Low complexity" evidence="17">
    <location>
        <begin position="1"/>
        <end position="28"/>
    </location>
</feature>
<feature type="compositionally biased region" description="Polar residues" evidence="17">
    <location>
        <begin position="766"/>
        <end position="779"/>
    </location>
</feature>
<feature type="compositionally biased region" description="Polar residues" evidence="17">
    <location>
        <begin position="1052"/>
        <end position="1061"/>
    </location>
</feature>
<dbReference type="InterPro" id="IPR036412">
    <property type="entry name" value="HAD-like_sf"/>
</dbReference>
<organism evidence="20 21">
    <name type="scientific">Candida albicans P78048</name>
    <dbReference type="NCBI Taxonomy" id="1094989"/>
    <lineage>
        <taxon>Eukaryota</taxon>
        <taxon>Fungi</taxon>
        <taxon>Dikarya</taxon>
        <taxon>Ascomycota</taxon>
        <taxon>Saccharomycotina</taxon>
        <taxon>Pichiomycetes</taxon>
        <taxon>Debaryomycetaceae</taxon>
        <taxon>Candida/Lodderomyces clade</taxon>
        <taxon>Candida</taxon>
    </lineage>
</organism>
<evidence type="ECO:0000256" key="10">
    <source>
        <dbReference type="ARBA" id="ARBA00023136"/>
    </source>
</evidence>
<dbReference type="GO" id="GO:0000287">
    <property type="term" value="F:magnesium ion binding"/>
    <property type="evidence" value="ECO:0007669"/>
    <property type="project" value="UniProtKB-UniRule"/>
</dbReference>
<dbReference type="Pfam" id="PF13246">
    <property type="entry name" value="Cation_ATPase"/>
    <property type="match status" value="1"/>
</dbReference>
<comment type="catalytic activity">
    <reaction evidence="12">
        <text>a 1,2-diacyl-sn-glycero-3-phosphoethanolamine(out) + ATP + H2O = a 1,2-diacyl-sn-glycero-3-phosphoethanolamine(in) + ADP + phosphate + H(+)</text>
        <dbReference type="Rhea" id="RHEA:66132"/>
        <dbReference type="ChEBI" id="CHEBI:15377"/>
        <dbReference type="ChEBI" id="CHEBI:15378"/>
        <dbReference type="ChEBI" id="CHEBI:30616"/>
        <dbReference type="ChEBI" id="CHEBI:43474"/>
        <dbReference type="ChEBI" id="CHEBI:64612"/>
        <dbReference type="ChEBI" id="CHEBI:456216"/>
    </reaction>
    <physiologicalReaction direction="left-to-right" evidence="12">
        <dbReference type="Rhea" id="RHEA:66133"/>
    </physiologicalReaction>
</comment>
<evidence type="ECO:0000256" key="6">
    <source>
        <dbReference type="ARBA" id="ARBA00022840"/>
    </source>
</evidence>
<proteinExistence type="inferred from homology"/>
<keyword evidence="3 16" id="KW-0812">Transmembrane</keyword>
<evidence type="ECO:0000256" key="12">
    <source>
        <dbReference type="ARBA" id="ARBA00049128"/>
    </source>
</evidence>
<dbReference type="InterPro" id="IPR023298">
    <property type="entry name" value="ATPase_P-typ_TM_dom_sf"/>
</dbReference>
<feature type="transmembrane region" description="Helical" evidence="16">
    <location>
        <begin position="1498"/>
        <end position="1523"/>
    </location>
</feature>
<feature type="binding site" evidence="14">
    <location>
        <position position="912"/>
    </location>
    <ligand>
        <name>ATP</name>
        <dbReference type="ChEBI" id="CHEBI:30616"/>
    </ligand>
</feature>
<feature type="transmembrane region" description="Helical" evidence="16">
    <location>
        <begin position="1543"/>
        <end position="1563"/>
    </location>
</feature>
<feature type="active site" description="4-aspartylphosphate intermediate" evidence="13">
    <location>
        <position position="677"/>
    </location>
</feature>
<dbReference type="EC" id="7.6.2.1" evidence="16"/>
<dbReference type="SUPFAM" id="SSF81660">
    <property type="entry name" value="Metal cation-transporting ATPase, ATP-binding domain N"/>
    <property type="match status" value="1"/>
</dbReference>
<dbReference type="GO" id="GO:0005886">
    <property type="term" value="C:plasma membrane"/>
    <property type="evidence" value="ECO:0007669"/>
    <property type="project" value="TreeGrafter"/>
</dbReference>
<keyword evidence="4 15" id="KW-0479">Metal-binding</keyword>
<feature type="binding site" evidence="14">
    <location>
        <position position="677"/>
    </location>
    <ligand>
        <name>ATP</name>
        <dbReference type="ChEBI" id="CHEBI:30616"/>
    </ligand>
</feature>
<evidence type="ECO:0000256" key="8">
    <source>
        <dbReference type="ARBA" id="ARBA00022967"/>
    </source>
</evidence>
<evidence type="ECO:0000256" key="5">
    <source>
        <dbReference type="ARBA" id="ARBA00022741"/>
    </source>
</evidence>
<feature type="region of interest" description="Disordered" evidence="17">
    <location>
        <begin position="732"/>
        <end position="779"/>
    </location>
</feature>
<evidence type="ECO:0000313" key="21">
    <source>
        <dbReference type="Proteomes" id="UP000030161"/>
    </source>
</evidence>
<evidence type="ECO:0000256" key="9">
    <source>
        <dbReference type="ARBA" id="ARBA00022989"/>
    </source>
</evidence>
<evidence type="ECO:0000256" key="17">
    <source>
        <dbReference type="SAM" id="MobiDB-lite"/>
    </source>
</evidence>
<comment type="caution">
    <text evidence="20">The sequence shown here is derived from an EMBL/GenBank/DDBJ whole genome shotgun (WGS) entry which is preliminary data.</text>
</comment>
<feature type="region of interest" description="Disordered" evidence="17">
    <location>
        <begin position="56"/>
        <end position="86"/>
    </location>
</feature>
<dbReference type="InterPro" id="IPR023299">
    <property type="entry name" value="ATPase_P-typ_cyto_dom_N"/>
</dbReference>
<feature type="domain" description="P-type ATPase N-terminal" evidence="18">
    <location>
        <begin position="232"/>
        <end position="289"/>
    </location>
</feature>
<reference evidence="20 21" key="1">
    <citation type="submission" date="2013-12" db="EMBL/GenBank/DDBJ databases">
        <title>The Genome Sequence of Candida albicans P78048.</title>
        <authorList>
            <consortium name="The Broad Institute Genome Sequencing Platform"/>
            <consortium name="The Broad Institute Genome Sequencing Center for Infectious Disease"/>
            <person name="Cuomo C."/>
            <person name="Bennett R."/>
            <person name="Hirakawa M."/>
            <person name="Noverr M."/>
            <person name="Mitchell A."/>
            <person name="Young S.K."/>
            <person name="Zeng Q."/>
            <person name="Gargeya S."/>
            <person name="Fitzgerald M."/>
            <person name="Abouelleil A."/>
            <person name="Alvarado L."/>
            <person name="Berlin A.M."/>
            <person name="Chapman S.B."/>
            <person name="Dewar J."/>
            <person name="Goldberg J."/>
            <person name="Griggs A."/>
            <person name="Gujja S."/>
            <person name="Hansen M."/>
            <person name="Howarth C."/>
            <person name="Imamovic A."/>
            <person name="Larimer J."/>
            <person name="McCowan C."/>
            <person name="Murphy C."/>
            <person name="Pearson M."/>
            <person name="Priest M."/>
            <person name="Roberts A."/>
            <person name="Saif S."/>
            <person name="Shea T."/>
            <person name="Sykes S."/>
            <person name="Wortman J."/>
            <person name="Nusbaum C."/>
            <person name="Birren B."/>
        </authorList>
    </citation>
    <scope>NUCLEOTIDE SEQUENCE [LARGE SCALE GENOMIC DNA]</scope>
    <source>
        <strain evidence="20 21">P78048</strain>
    </source>
</reference>
<evidence type="ECO:0000256" key="7">
    <source>
        <dbReference type="ARBA" id="ARBA00022842"/>
    </source>
</evidence>
<evidence type="ECO:0000256" key="16">
    <source>
        <dbReference type="RuleBase" id="RU362033"/>
    </source>
</evidence>
<evidence type="ECO:0000256" key="1">
    <source>
        <dbReference type="ARBA" id="ARBA00004141"/>
    </source>
</evidence>
<feature type="binding site" evidence="15">
    <location>
        <position position="679"/>
    </location>
    <ligand>
        <name>Mg(2+)</name>
        <dbReference type="ChEBI" id="CHEBI:18420"/>
    </ligand>
</feature>
<dbReference type="Gene3D" id="3.40.1110.10">
    <property type="entry name" value="Calcium-transporting ATPase, cytoplasmic domain N"/>
    <property type="match status" value="1"/>
</dbReference>
<feature type="region of interest" description="Disordered" evidence="17">
    <location>
        <begin position="825"/>
        <end position="848"/>
    </location>
</feature>
<feature type="compositionally biased region" description="Polar residues" evidence="17">
    <location>
        <begin position="732"/>
        <end position="757"/>
    </location>
</feature>
<feature type="binding site" evidence="14">
    <location>
        <position position="678"/>
    </location>
    <ligand>
        <name>ATP</name>
        <dbReference type="ChEBI" id="CHEBI:30616"/>
    </ligand>
</feature>
<dbReference type="InterPro" id="IPR032631">
    <property type="entry name" value="P-type_ATPase_N"/>
</dbReference>
<dbReference type="Pfam" id="PF16212">
    <property type="entry name" value="PhoLip_ATPase_C"/>
    <property type="match status" value="1"/>
</dbReference>
<keyword evidence="9 16" id="KW-1133">Transmembrane helix</keyword>
<evidence type="ECO:0000256" key="11">
    <source>
        <dbReference type="ARBA" id="ARBA00034036"/>
    </source>
</evidence>
<feature type="binding site" evidence="14">
    <location>
        <position position="679"/>
    </location>
    <ligand>
        <name>ATP</name>
        <dbReference type="ChEBI" id="CHEBI:30616"/>
    </ligand>
</feature>
<dbReference type="SUPFAM" id="SSF81653">
    <property type="entry name" value="Calcium ATPase, transduction domain A"/>
    <property type="match status" value="1"/>
</dbReference>
<keyword evidence="8 16" id="KW-1278">Translocase</keyword>
<dbReference type="GO" id="GO:0140346">
    <property type="term" value="F:phosphatidylserine flippase activity"/>
    <property type="evidence" value="ECO:0007669"/>
    <property type="project" value="UniProtKB-ARBA"/>
</dbReference>
<dbReference type="PANTHER" id="PTHR24092">
    <property type="entry name" value="PROBABLE PHOSPHOLIPID-TRANSPORTING ATPASE"/>
    <property type="match status" value="1"/>
</dbReference>
<dbReference type="InterPro" id="IPR032630">
    <property type="entry name" value="P_typ_ATPase_c"/>
</dbReference>
<dbReference type="GO" id="GO:0032456">
    <property type="term" value="P:endocytic recycling"/>
    <property type="evidence" value="ECO:0007669"/>
    <property type="project" value="TreeGrafter"/>
</dbReference>
<dbReference type="InterPro" id="IPR023214">
    <property type="entry name" value="HAD_sf"/>
</dbReference>
<evidence type="ECO:0000256" key="2">
    <source>
        <dbReference type="ARBA" id="ARBA00008109"/>
    </source>
</evidence>
<evidence type="ECO:0000259" key="19">
    <source>
        <dbReference type="Pfam" id="PF16212"/>
    </source>
</evidence>
<evidence type="ECO:0000259" key="18">
    <source>
        <dbReference type="Pfam" id="PF16209"/>
    </source>
</evidence>
<evidence type="ECO:0000256" key="4">
    <source>
        <dbReference type="ARBA" id="ARBA00022723"/>
    </source>
</evidence>